<dbReference type="Proteomes" id="UP000192223">
    <property type="component" value="Unplaced"/>
</dbReference>
<keyword evidence="2" id="KW-1133">Transmembrane helix</keyword>
<keyword evidence="3" id="KW-0732">Signal</keyword>
<dbReference type="OrthoDB" id="6126731at2759"/>
<reference evidence="6" key="1">
    <citation type="submission" date="2025-08" db="UniProtKB">
        <authorList>
            <consortium name="RefSeq"/>
        </authorList>
    </citation>
    <scope>IDENTIFICATION</scope>
    <source>
        <tissue evidence="6">Entire body</tissue>
    </source>
</reference>
<dbReference type="GeneID" id="108741096"/>
<evidence type="ECO:0000313" key="6">
    <source>
        <dbReference type="RefSeq" id="XP_018331229.1"/>
    </source>
</evidence>
<dbReference type="Pfam" id="PF00020">
    <property type="entry name" value="TNFR_c6"/>
    <property type="match status" value="1"/>
</dbReference>
<feature type="signal peptide" evidence="3">
    <location>
        <begin position="1"/>
        <end position="26"/>
    </location>
</feature>
<dbReference type="Gene3D" id="2.10.50.10">
    <property type="entry name" value="Tumor Necrosis Factor Receptor, subunit A, domain 2"/>
    <property type="match status" value="1"/>
</dbReference>
<dbReference type="CTD" id="32849"/>
<keyword evidence="5" id="KW-1185">Reference proteome</keyword>
<feature type="transmembrane region" description="Helical" evidence="2">
    <location>
        <begin position="156"/>
        <end position="180"/>
    </location>
</feature>
<keyword evidence="2" id="KW-0812">Transmembrane</keyword>
<dbReference type="SMART" id="SM00208">
    <property type="entry name" value="TNFR"/>
    <property type="match status" value="1"/>
</dbReference>
<dbReference type="STRING" id="224129.A0A1W4X586"/>
<organism evidence="5 6">
    <name type="scientific">Agrilus planipennis</name>
    <name type="common">Emerald ash borer</name>
    <name type="synonym">Agrilus marcopoli</name>
    <dbReference type="NCBI Taxonomy" id="224129"/>
    <lineage>
        <taxon>Eukaryota</taxon>
        <taxon>Metazoa</taxon>
        <taxon>Ecdysozoa</taxon>
        <taxon>Arthropoda</taxon>
        <taxon>Hexapoda</taxon>
        <taxon>Insecta</taxon>
        <taxon>Pterygota</taxon>
        <taxon>Neoptera</taxon>
        <taxon>Endopterygota</taxon>
        <taxon>Coleoptera</taxon>
        <taxon>Polyphaga</taxon>
        <taxon>Elateriformia</taxon>
        <taxon>Buprestoidea</taxon>
        <taxon>Buprestidae</taxon>
        <taxon>Agrilinae</taxon>
        <taxon>Agrilus</taxon>
    </lineage>
</organism>
<name>A0A1W4X586_AGRPL</name>
<gene>
    <name evidence="6" type="primary">LOC108741096</name>
</gene>
<dbReference type="InParanoid" id="A0A1W4X586"/>
<dbReference type="PROSITE" id="PS00652">
    <property type="entry name" value="TNFR_NGFR_1"/>
    <property type="match status" value="1"/>
</dbReference>
<dbReference type="InterPro" id="IPR001368">
    <property type="entry name" value="TNFR/NGFR_Cys_rich_reg"/>
</dbReference>
<feature type="domain" description="TNFR-Cys" evidence="4">
    <location>
        <begin position="30"/>
        <end position="71"/>
    </location>
</feature>
<keyword evidence="6" id="KW-0675">Receptor</keyword>
<dbReference type="SUPFAM" id="SSF57586">
    <property type="entry name" value="TNF receptor-like"/>
    <property type="match status" value="1"/>
</dbReference>
<comment type="caution">
    <text evidence="1">Lacks conserved residue(s) required for the propagation of feature annotation.</text>
</comment>
<dbReference type="RefSeq" id="XP_018331229.1">
    <property type="nucleotide sequence ID" value="XM_018475727.1"/>
</dbReference>
<evidence type="ECO:0000256" key="3">
    <source>
        <dbReference type="SAM" id="SignalP"/>
    </source>
</evidence>
<feature type="chain" id="PRO_5010692583" evidence="3">
    <location>
        <begin position="27"/>
        <end position="269"/>
    </location>
</feature>
<proteinExistence type="predicted"/>
<evidence type="ECO:0000313" key="5">
    <source>
        <dbReference type="Proteomes" id="UP000192223"/>
    </source>
</evidence>
<keyword evidence="2" id="KW-0472">Membrane</keyword>
<accession>A0A1W4X586</accession>
<sequence length="269" mass="30710">MGNVKGLKVMFFGLTVCLFVVFPCLARSLICPQGKQFLDTERQRCANCTICDHAKGLVVLRPCEVHRDTICGTINELTLDWSLYPGAPEQTHHNRHNHHRHHHEQRILWNFDDDDRAGKTVDTKNKRIDEKVSFETDVVTSTEMAFSSAETLVWDWQAIALTLAIFSCILFFLVIALYSLHQAKQWRRLKENFEADVEELSMKLSLMSATPSEKGDSLDSNLGQIHEGNYLKSRCVYLEQLLNVRKDTKIISDKKGNVYIEEANPGGKT</sequence>
<dbReference type="PROSITE" id="PS50050">
    <property type="entry name" value="TNFR_NGFR_2"/>
    <property type="match status" value="1"/>
</dbReference>
<feature type="repeat" description="TNFR-Cys" evidence="1">
    <location>
        <begin position="30"/>
        <end position="71"/>
    </location>
</feature>
<dbReference type="FunCoup" id="A0A1W4X586">
    <property type="interactions" value="121"/>
</dbReference>
<dbReference type="KEGG" id="apln:108741096"/>
<protein>
    <submittedName>
        <fullName evidence="6">Tumor necrosis factor receptor superfamily member wengen isoform X1</fullName>
    </submittedName>
</protein>
<evidence type="ECO:0000256" key="1">
    <source>
        <dbReference type="PROSITE-ProRule" id="PRU00206"/>
    </source>
</evidence>
<dbReference type="AlphaFoldDB" id="A0A1W4X586"/>
<evidence type="ECO:0000259" key="4">
    <source>
        <dbReference type="PROSITE" id="PS50050"/>
    </source>
</evidence>
<evidence type="ECO:0000256" key="2">
    <source>
        <dbReference type="SAM" id="Phobius"/>
    </source>
</evidence>